<keyword evidence="7" id="KW-0805">Transcription regulation</keyword>
<feature type="domain" description="C2H2-type" evidence="13">
    <location>
        <begin position="84"/>
        <end position="111"/>
    </location>
</feature>
<keyword evidence="4" id="KW-0677">Repeat</keyword>
<reference evidence="14 15" key="1">
    <citation type="submission" date="2015-03" db="EMBL/GenBank/DDBJ databases">
        <title>Genomics and transcriptomics of the oil-accumulating basidiomycete yeast T. oleaginosus allow insights into substrate utilization and the diverse evolutionary trajectories of mating systems in fungi.</title>
        <authorList>
            <consortium name="DOE Joint Genome Institute"/>
            <person name="Kourist R."/>
            <person name="Kracht O."/>
            <person name="Bracharz F."/>
            <person name="Lipzen A."/>
            <person name="Nolan M."/>
            <person name="Ohm R."/>
            <person name="Grigoriev I."/>
            <person name="Sun S."/>
            <person name="Heitman J."/>
            <person name="Bruck T."/>
            <person name="Nowrousian M."/>
        </authorList>
    </citation>
    <scope>NUCLEOTIDE SEQUENCE [LARGE SCALE GENOMIC DNA]</scope>
    <source>
        <strain evidence="14 15">IBC0246</strain>
    </source>
</reference>
<dbReference type="PANTHER" id="PTHR14003:SF22">
    <property type="entry name" value="FINGER DOMAIN PROTEIN, PUTATIVE (AFU_ORTHOLOGUE AFUA_4G11480)-RELATED"/>
    <property type="match status" value="1"/>
</dbReference>
<keyword evidence="3" id="KW-0479">Metal-binding</keyword>
<evidence type="ECO:0000256" key="5">
    <source>
        <dbReference type="ARBA" id="ARBA00022771"/>
    </source>
</evidence>
<feature type="region of interest" description="Disordered" evidence="12">
    <location>
        <begin position="219"/>
        <end position="302"/>
    </location>
</feature>
<dbReference type="OrthoDB" id="654211at2759"/>
<dbReference type="STRING" id="879819.A0A0J0XIP3"/>
<feature type="region of interest" description="Disordered" evidence="12">
    <location>
        <begin position="350"/>
        <end position="410"/>
    </location>
</feature>
<keyword evidence="9" id="KW-0804">Transcription</keyword>
<feature type="compositionally biased region" description="Low complexity" evidence="12">
    <location>
        <begin position="374"/>
        <end position="384"/>
    </location>
</feature>
<evidence type="ECO:0000256" key="4">
    <source>
        <dbReference type="ARBA" id="ARBA00022737"/>
    </source>
</evidence>
<feature type="region of interest" description="Disordered" evidence="12">
    <location>
        <begin position="512"/>
        <end position="562"/>
    </location>
</feature>
<dbReference type="GO" id="GO:0005667">
    <property type="term" value="C:transcription regulator complex"/>
    <property type="evidence" value="ECO:0007669"/>
    <property type="project" value="TreeGrafter"/>
</dbReference>
<feature type="domain" description="C2H2-type" evidence="13">
    <location>
        <begin position="24"/>
        <end position="53"/>
    </location>
</feature>
<evidence type="ECO:0000256" key="6">
    <source>
        <dbReference type="ARBA" id="ARBA00022833"/>
    </source>
</evidence>
<dbReference type="PROSITE" id="PS00028">
    <property type="entry name" value="ZINC_FINGER_C2H2_1"/>
    <property type="match status" value="4"/>
</dbReference>
<feature type="domain" description="C2H2-type" evidence="13">
    <location>
        <begin position="54"/>
        <end position="83"/>
    </location>
</feature>
<dbReference type="SUPFAM" id="SSF57667">
    <property type="entry name" value="beta-beta-alpha zinc fingers"/>
    <property type="match status" value="2"/>
</dbReference>
<evidence type="ECO:0000256" key="11">
    <source>
        <dbReference type="PROSITE-ProRule" id="PRU00042"/>
    </source>
</evidence>
<sequence length="768" mass="82527">MDVLDLVNDTNQVGPGHDFLVRPFVCKFENCDRAFARKSDLARHFRIHTNERPFVCVYRGCGKAFIQRSALTVHTRVHTGERPHHCETCNKAFADSSSLARHRRIHTGKRPYGCKVPGCGRQFARRNTYLKHFKRQHPDLPPPTSSSVRALHIPNMGSRPFLSSAGSVPPSGSDSNDYGTPPSNAAPPHGYAASHPPEGAAYSYSGGFVNGMLHSSQLAPSQGAGLHPYFHPSHADPQGHGPLSLLAHPGGGSEHVQSGQTTPGERPDVQYPQPGGQLGFNGAPLQQNGLGVPNGDGGDQSIFSYQDNSVPRMPGQVGGPMGNASFHYKPEGGMRPFQSEASMMQQTPWGQVGGFTASQLSLPPLNSGLQPSYQQQQQGGFQQQNPGDVKNEPKPSHSPVSDRANTPDGLVDVNAIPAIKYPPSMPSYPPMATFTGLTHNHMPAPLLPTMPGGQPTLHAVPPQMQRFHSAPIVPTINNNGWSNFEQFKATTPGAPGAPGYNDRIPLRRMPMVSGEWQQPPPPQPQPVEEGSHEASDAESASVKSAKTPGMAPRVPEWNPSPNFHTVRGVTQFRYDSPGSAASASSMLNTAQAQSSLPPMTSFNNNPPTSYFQPNAPQGWSIPHKDQPFVAPNMLARQPFMPPHMQHQNSQDSQMSVASDKLPMGRDRQASGVSSVNFGLENVTFDEADGSGDEDDKPWPPSAVGSPDEGEEELDSEDEDGAGDDDSDDDYVLGGKPKRKSSGGSGKRGRGRAIPRPAGSQQPQRRVLA</sequence>
<evidence type="ECO:0000256" key="12">
    <source>
        <dbReference type="SAM" id="MobiDB-lite"/>
    </source>
</evidence>
<feature type="region of interest" description="Disordered" evidence="12">
    <location>
        <begin position="134"/>
        <end position="194"/>
    </location>
</feature>
<comment type="subcellular location">
    <subcellularLocation>
        <location evidence="1">Nucleus</location>
    </subcellularLocation>
</comment>
<dbReference type="FunFam" id="3.30.160.60:FF:000125">
    <property type="entry name" value="Putative zinc finger protein 143"/>
    <property type="match status" value="2"/>
</dbReference>
<dbReference type="InterPro" id="IPR013087">
    <property type="entry name" value="Znf_C2H2_type"/>
</dbReference>
<protein>
    <recommendedName>
        <fullName evidence="13">C2H2-type domain-containing protein</fullName>
    </recommendedName>
</protein>
<dbReference type="FunFam" id="3.30.160.60:FF:000931">
    <property type="entry name" value="zinc finger protein 697"/>
    <property type="match status" value="1"/>
</dbReference>
<evidence type="ECO:0000256" key="3">
    <source>
        <dbReference type="ARBA" id="ARBA00022723"/>
    </source>
</evidence>
<organism evidence="14 15">
    <name type="scientific">Cutaneotrichosporon oleaginosum</name>
    <dbReference type="NCBI Taxonomy" id="879819"/>
    <lineage>
        <taxon>Eukaryota</taxon>
        <taxon>Fungi</taxon>
        <taxon>Dikarya</taxon>
        <taxon>Basidiomycota</taxon>
        <taxon>Agaricomycotina</taxon>
        <taxon>Tremellomycetes</taxon>
        <taxon>Trichosporonales</taxon>
        <taxon>Trichosporonaceae</taxon>
        <taxon>Cutaneotrichosporon</taxon>
    </lineage>
</organism>
<feature type="region of interest" description="Disordered" evidence="12">
    <location>
        <begin position="577"/>
        <end position="606"/>
    </location>
</feature>
<evidence type="ECO:0000256" key="8">
    <source>
        <dbReference type="ARBA" id="ARBA00023125"/>
    </source>
</evidence>
<dbReference type="SMART" id="SM00355">
    <property type="entry name" value="ZnF_C2H2"/>
    <property type="match status" value="4"/>
</dbReference>
<evidence type="ECO:0000256" key="2">
    <source>
        <dbReference type="ARBA" id="ARBA00006991"/>
    </source>
</evidence>
<dbReference type="GO" id="GO:0000978">
    <property type="term" value="F:RNA polymerase II cis-regulatory region sequence-specific DNA binding"/>
    <property type="evidence" value="ECO:0007669"/>
    <property type="project" value="TreeGrafter"/>
</dbReference>
<dbReference type="GO" id="GO:0000785">
    <property type="term" value="C:chromatin"/>
    <property type="evidence" value="ECO:0007669"/>
    <property type="project" value="TreeGrafter"/>
</dbReference>
<dbReference type="GO" id="GO:0008270">
    <property type="term" value="F:zinc ion binding"/>
    <property type="evidence" value="ECO:0007669"/>
    <property type="project" value="UniProtKB-KW"/>
</dbReference>
<dbReference type="PANTHER" id="PTHR14003">
    <property type="entry name" value="TRANSCRIPTIONAL REPRESSOR PROTEIN YY"/>
    <property type="match status" value="1"/>
</dbReference>
<keyword evidence="8" id="KW-0238">DNA-binding</keyword>
<evidence type="ECO:0000256" key="10">
    <source>
        <dbReference type="ARBA" id="ARBA00023242"/>
    </source>
</evidence>
<evidence type="ECO:0000256" key="7">
    <source>
        <dbReference type="ARBA" id="ARBA00023015"/>
    </source>
</evidence>
<evidence type="ECO:0000259" key="13">
    <source>
        <dbReference type="PROSITE" id="PS50157"/>
    </source>
</evidence>
<evidence type="ECO:0000256" key="1">
    <source>
        <dbReference type="ARBA" id="ARBA00004123"/>
    </source>
</evidence>
<comment type="similarity">
    <text evidence="2">Belongs to the krueppel C2H2-type zinc-finger protein family.</text>
</comment>
<feature type="compositionally biased region" description="Basic residues" evidence="12">
    <location>
        <begin position="735"/>
        <end position="752"/>
    </location>
</feature>
<dbReference type="Gene3D" id="3.30.160.60">
    <property type="entry name" value="Classic Zinc Finger"/>
    <property type="match status" value="4"/>
</dbReference>
<feature type="compositionally biased region" description="Polar residues" evidence="12">
    <location>
        <begin position="164"/>
        <end position="183"/>
    </location>
</feature>
<proteinExistence type="inferred from homology"/>
<evidence type="ECO:0000313" key="15">
    <source>
        <dbReference type="Proteomes" id="UP000053611"/>
    </source>
</evidence>
<keyword evidence="6" id="KW-0862">Zinc</keyword>
<feature type="region of interest" description="Disordered" evidence="12">
    <location>
        <begin position="636"/>
        <end position="768"/>
    </location>
</feature>
<evidence type="ECO:0000256" key="9">
    <source>
        <dbReference type="ARBA" id="ARBA00023163"/>
    </source>
</evidence>
<name>A0A0J0XIP3_9TREE</name>
<dbReference type="PROSITE" id="PS50157">
    <property type="entry name" value="ZINC_FINGER_C2H2_2"/>
    <property type="match status" value="4"/>
</dbReference>
<feature type="domain" description="C2H2-type" evidence="13">
    <location>
        <begin position="112"/>
        <end position="142"/>
    </location>
</feature>
<dbReference type="GO" id="GO:0031519">
    <property type="term" value="C:PcG protein complex"/>
    <property type="evidence" value="ECO:0007669"/>
    <property type="project" value="TreeGrafter"/>
</dbReference>
<dbReference type="Proteomes" id="UP000053611">
    <property type="component" value="Unassembled WGS sequence"/>
</dbReference>
<dbReference type="AlphaFoldDB" id="A0A0J0XIP3"/>
<keyword evidence="10" id="KW-0539">Nucleus</keyword>
<feature type="compositionally biased region" description="Polar residues" evidence="12">
    <location>
        <begin position="759"/>
        <end position="768"/>
    </location>
</feature>
<feature type="compositionally biased region" description="Acidic residues" evidence="12">
    <location>
        <begin position="707"/>
        <end position="730"/>
    </location>
</feature>
<dbReference type="Pfam" id="PF00096">
    <property type="entry name" value="zf-C2H2"/>
    <property type="match status" value="3"/>
</dbReference>
<feature type="compositionally biased region" description="Polar residues" evidence="12">
    <location>
        <begin position="645"/>
        <end position="656"/>
    </location>
</feature>
<evidence type="ECO:0000313" key="14">
    <source>
        <dbReference type="EMBL" id="KLT40938.1"/>
    </source>
</evidence>
<accession>A0A0J0XIP3</accession>
<feature type="compositionally biased region" description="Acidic residues" evidence="12">
    <location>
        <begin position="683"/>
        <end position="695"/>
    </location>
</feature>
<keyword evidence="5 11" id="KW-0863">Zinc-finger</keyword>
<keyword evidence="15" id="KW-1185">Reference proteome</keyword>
<gene>
    <name evidence="14" type="ORF">CC85DRAFT_321163</name>
</gene>
<feature type="compositionally biased region" description="Polar residues" evidence="12">
    <location>
        <begin position="579"/>
        <end position="606"/>
    </location>
</feature>
<dbReference type="InterPro" id="IPR036236">
    <property type="entry name" value="Znf_C2H2_sf"/>
</dbReference>
<dbReference type="GO" id="GO:0000981">
    <property type="term" value="F:DNA-binding transcription factor activity, RNA polymerase II-specific"/>
    <property type="evidence" value="ECO:0007669"/>
    <property type="project" value="UniProtKB-ARBA"/>
</dbReference>
<dbReference type="EMBL" id="KQ087226">
    <property type="protein sequence ID" value="KLT40938.1"/>
    <property type="molecule type" value="Genomic_DNA"/>
</dbReference>